<reference evidence="3 4" key="1">
    <citation type="submission" date="2020-07" db="EMBL/GenBank/DDBJ databases">
        <title>Novel species isolated from subtropical streams in China.</title>
        <authorList>
            <person name="Lu H."/>
        </authorList>
    </citation>
    <scope>NUCLEOTIDE SEQUENCE [LARGE SCALE GENOMIC DNA]</scope>
    <source>
        <strain evidence="3 4">FT3S</strain>
    </source>
</reference>
<comment type="caution">
    <text evidence="3">The sequence shown here is derived from an EMBL/GenBank/DDBJ whole genome shotgun (WGS) entry which is preliminary data.</text>
</comment>
<dbReference type="CDD" id="cd11740">
    <property type="entry name" value="YajQ_like"/>
    <property type="match status" value="1"/>
</dbReference>
<evidence type="ECO:0000313" key="4">
    <source>
        <dbReference type="Proteomes" id="UP000566711"/>
    </source>
</evidence>
<dbReference type="Proteomes" id="UP000566711">
    <property type="component" value="Unassembled WGS sequence"/>
</dbReference>
<dbReference type="GO" id="GO:0000166">
    <property type="term" value="F:nucleotide binding"/>
    <property type="evidence" value="ECO:0007669"/>
    <property type="project" value="UniProtKB-UniRule"/>
</dbReference>
<protein>
    <recommendedName>
        <fullName evidence="2">Nucleotide-binding protein H3H36_25890</fullName>
    </recommendedName>
</protein>
<proteinExistence type="inferred from homology"/>
<keyword evidence="1 2" id="KW-0547">Nucleotide-binding</keyword>
<dbReference type="GO" id="GO:0005829">
    <property type="term" value="C:cytosol"/>
    <property type="evidence" value="ECO:0007669"/>
    <property type="project" value="TreeGrafter"/>
</dbReference>
<evidence type="ECO:0000256" key="2">
    <source>
        <dbReference type="HAMAP-Rule" id="MF_00632"/>
    </source>
</evidence>
<accession>A0A7W2I9V5</accession>
<name>A0A7W2I9V5_9BURK</name>
<evidence type="ECO:0000313" key="3">
    <source>
        <dbReference type="EMBL" id="MBA5608778.1"/>
    </source>
</evidence>
<dbReference type="InterPro" id="IPR036183">
    <property type="entry name" value="YajQ-like_sf"/>
</dbReference>
<dbReference type="AlphaFoldDB" id="A0A7W2I9V5"/>
<comment type="similarity">
    <text evidence="2">Belongs to the YajQ family.</text>
</comment>
<dbReference type="InterPro" id="IPR035571">
    <property type="entry name" value="UPF0234-like_C"/>
</dbReference>
<organism evidence="3 4">
    <name type="scientific">Rugamonas fusca</name>
    <dbReference type="NCBI Taxonomy" id="2758568"/>
    <lineage>
        <taxon>Bacteria</taxon>
        <taxon>Pseudomonadati</taxon>
        <taxon>Pseudomonadota</taxon>
        <taxon>Betaproteobacteria</taxon>
        <taxon>Burkholderiales</taxon>
        <taxon>Oxalobacteraceae</taxon>
        <taxon>Telluria group</taxon>
        <taxon>Rugamonas</taxon>
    </lineage>
</organism>
<dbReference type="PANTHER" id="PTHR30476:SF0">
    <property type="entry name" value="UPF0234 PROTEIN YAJQ"/>
    <property type="match status" value="1"/>
</dbReference>
<dbReference type="InterPro" id="IPR007551">
    <property type="entry name" value="YajQ/Smlt4090-like"/>
</dbReference>
<dbReference type="NCBIfam" id="NF003819">
    <property type="entry name" value="PRK05412.1"/>
    <property type="match status" value="1"/>
</dbReference>
<keyword evidence="4" id="KW-1185">Reference proteome</keyword>
<dbReference type="RefSeq" id="WP_182220911.1">
    <property type="nucleotide sequence ID" value="NZ_JACEZS010000042.1"/>
</dbReference>
<dbReference type="PANTHER" id="PTHR30476">
    <property type="entry name" value="UPF0234 PROTEIN YAJQ"/>
    <property type="match status" value="1"/>
</dbReference>
<evidence type="ECO:0000256" key="1">
    <source>
        <dbReference type="ARBA" id="ARBA00022741"/>
    </source>
</evidence>
<dbReference type="Gene3D" id="3.30.70.860">
    <property type="match status" value="1"/>
</dbReference>
<comment type="function">
    <text evidence="2">Nucleotide-binding protein.</text>
</comment>
<dbReference type="HAMAP" id="MF_00632">
    <property type="entry name" value="UPF0234"/>
    <property type="match status" value="1"/>
</dbReference>
<gene>
    <name evidence="3" type="ORF">H3H36_25890</name>
</gene>
<dbReference type="Pfam" id="PF04461">
    <property type="entry name" value="YajQ"/>
    <property type="match status" value="1"/>
</dbReference>
<dbReference type="EMBL" id="JACEZS010000042">
    <property type="protein sequence ID" value="MBA5608778.1"/>
    <property type="molecule type" value="Genomic_DNA"/>
</dbReference>
<sequence length="161" mass="18087">MPSFDVVSEADMIEVKNAVEQTNKEITTRFDFKGSDARVEQKENELTAFADSEFQLGQVRDVLTNKLAKRKVDVRFLDEGDIKKIGGDKVKQVIKIKNGIESDAAKKIVRVIKDSKMKVQASIQGDAVRVTGAKRDDLQAAMALLRKDVPDMPLEFNNFRD</sequence>
<dbReference type="SUPFAM" id="SSF89963">
    <property type="entry name" value="YajQ-like"/>
    <property type="match status" value="2"/>
</dbReference>